<name>A0AA40ICR9_CNENI</name>
<evidence type="ECO:0000313" key="2">
    <source>
        <dbReference type="EMBL" id="KAK1346851.1"/>
    </source>
</evidence>
<organism evidence="2 3">
    <name type="scientific">Cnephaeus nilssonii</name>
    <name type="common">Northern bat</name>
    <name type="synonym">Eptesicus nilssonii</name>
    <dbReference type="NCBI Taxonomy" id="3371016"/>
    <lineage>
        <taxon>Eukaryota</taxon>
        <taxon>Metazoa</taxon>
        <taxon>Chordata</taxon>
        <taxon>Craniata</taxon>
        <taxon>Vertebrata</taxon>
        <taxon>Euteleostomi</taxon>
        <taxon>Mammalia</taxon>
        <taxon>Eutheria</taxon>
        <taxon>Laurasiatheria</taxon>
        <taxon>Chiroptera</taxon>
        <taxon>Yangochiroptera</taxon>
        <taxon>Vespertilionidae</taxon>
        <taxon>Cnephaeus</taxon>
    </lineage>
</organism>
<sequence length="571" mass="61854">MLDCWHSVCTLRPNFSDLVGRLGDLLQASVQQVLSLLLACMEPRLGISRMLAGSWAEVQECPESPGLTLLIQQSGASQRPVQCPRTPNLVHSPEAKEPSMRLFSRSNAPNYVTEIRNNQTMQEKLERFTLITVVGLEFEFIFSKPTAMINDGKDYIPLNGTGGAPTFMAMDPVQETISSNIIMEARKPLQGRWGVAEPKAGKALGGGFPGLGHQQGACTDRRQPPGGRLLRLVAGTLGAAKPKAGKALGGGFPGLGHQRGACTTTGGRLLRSLAGMLGVAEPKATARGQAPTLKEGRRQWLQQRPGSPVPAENWCRQPGTAESEGWELLAQGSHLKEHCRIWNTWRRGAPVLPECLGTLVDSLVLNYQLRHGLGWSTIPTAEAGRLLNCLVTAATACGGSSMPTAASARDRLAPPSCLCLWPPAIRHLGLQNQRLLNHVAEKWFPEPAGASTGSQPARGTAAPGVPPGVPGHHWQGTRSRAQQLDFKIYHAESYAEFKAAIEDLNAVLFQLPSWPEVYFRKVKVLHDAGFLGDALQLFLQCLAFDEDFAPAKLEVEKILFDLLSPENLKEG</sequence>
<evidence type="ECO:0000313" key="3">
    <source>
        <dbReference type="Proteomes" id="UP001177744"/>
    </source>
</evidence>
<evidence type="ECO:0000256" key="1">
    <source>
        <dbReference type="SAM" id="MobiDB-lite"/>
    </source>
</evidence>
<proteinExistence type="predicted"/>
<protein>
    <submittedName>
        <fullName evidence="2">Uncharacterized protein</fullName>
    </submittedName>
</protein>
<dbReference type="SUPFAM" id="SSF48452">
    <property type="entry name" value="TPR-like"/>
    <property type="match status" value="1"/>
</dbReference>
<feature type="region of interest" description="Disordered" evidence="1">
    <location>
        <begin position="447"/>
        <end position="475"/>
    </location>
</feature>
<comment type="caution">
    <text evidence="2">The sequence shown here is derived from an EMBL/GenBank/DDBJ whole genome shotgun (WGS) entry which is preliminary data.</text>
</comment>
<keyword evidence="3" id="KW-1185">Reference proteome</keyword>
<reference evidence="2" key="1">
    <citation type="submission" date="2023-06" db="EMBL/GenBank/DDBJ databases">
        <title>Reference genome for the Northern bat (Eptesicus nilssonii), a most northern bat species.</title>
        <authorList>
            <person name="Laine V.N."/>
            <person name="Pulliainen A.T."/>
            <person name="Lilley T.M."/>
        </authorList>
    </citation>
    <scope>NUCLEOTIDE SEQUENCE</scope>
    <source>
        <strain evidence="2">BLF_Eptnil</strain>
        <tissue evidence="2">Kidney</tissue>
    </source>
</reference>
<dbReference type="EMBL" id="JAULJE010000001">
    <property type="protein sequence ID" value="KAK1346851.1"/>
    <property type="molecule type" value="Genomic_DNA"/>
</dbReference>
<dbReference type="InterPro" id="IPR011990">
    <property type="entry name" value="TPR-like_helical_dom_sf"/>
</dbReference>
<gene>
    <name evidence="2" type="ORF">QTO34_000711</name>
</gene>
<dbReference type="AlphaFoldDB" id="A0AA40ICR9"/>
<dbReference type="Proteomes" id="UP001177744">
    <property type="component" value="Unassembled WGS sequence"/>
</dbReference>
<accession>A0AA40ICR9</accession>